<dbReference type="Proteomes" id="UP000247498">
    <property type="component" value="Unassembled WGS sequence"/>
</dbReference>
<protein>
    <recommendedName>
        <fullName evidence="3">Polymer-forming cytoskeletal protein</fullName>
    </recommendedName>
</protein>
<dbReference type="OrthoDB" id="5194604at2759"/>
<name>A0A2V0P169_9CHLO</name>
<organism evidence="1 2">
    <name type="scientific">Raphidocelis subcapitata</name>
    <dbReference type="NCBI Taxonomy" id="307507"/>
    <lineage>
        <taxon>Eukaryota</taxon>
        <taxon>Viridiplantae</taxon>
        <taxon>Chlorophyta</taxon>
        <taxon>core chlorophytes</taxon>
        <taxon>Chlorophyceae</taxon>
        <taxon>CS clade</taxon>
        <taxon>Sphaeropleales</taxon>
        <taxon>Selenastraceae</taxon>
        <taxon>Raphidocelis</taxon>
    </lineage>
</organism>
<dbReference type="EMBL" id="BDRX01000025">
    <property type="protein sequence ID" value="GBF91580.1"/>
    <property type="molecule type" value="Genomic_DNA"/>
</dbReference>
<evidence type="ECO:0008006" key="3">
    <source>
        <dbReference type="Google" id="ProtNLM"/>
    </source>
</evidence>
<dbReference type="AlphaFoldDB" id="A0A2V0P169"/>
<dbReference type="SUPFAM" id="SSF51161">
    <property type="entry name" value="Trimeric LpxA-like enzymes"/>
    <property type="match status" value="1"/>
</dbReference>
<evidence type="ECO:0000313" key="2">
    <source>
        <dbReference type="Proteomes" id="UP000247498"/>
    </source>
</evidence>
<dbReference type="InParanoid" id="A0A2V0P169"/>
<reference evidence="1 2" key="1">
    <citation type="journal article" date="2018" name="Sci. Rep.">
        <title>Raphidocelis subcapitata (=Pseudokirchneriella subcapitata) provides an insight into genome evolution and environmental adaptations in the Sphaeropleales.</title>
        <authorList>
            <person name="Suzuki S."/>
            <person name="Yamaguchi H."/>
            <person name="Nakajima N."/>
            <person name="Kawachi M."/>
        </authorList>
    </citation>
    <scope>NUCLEOTIDE SEQUENCE [LARGE SCALE GENOMIC DNA]</scope>
    <source>
        <strain evidence="1 2">NIES-35</strain>
    </source>
</reference>
<proteinExistence type="predicted"/>
<dbReference type="InterPro" id="IPR011004">
    <property type="entry name" value="Trimer_LpxA-like_sf"/>
</dbReference>
<evidence type="ECO:0000313" key="1">
    <source>
        <dbReference type="EMBL" id="GBF91580.1"/>
    </source>
</evidence>
<gene>
    <name evidence="1" type="ORF">Rsub_04320</name>
</gene>
<keyword evidence="2" id="KW-1185">Reference proteome</keyword>
<sequence>MGFDLMRLLGCCCGGRPAVAEDVPEEIALDAFVLLQGGKKHADDVPAAVKKQYSKVYPHAVTVEGQGVCITSDVAVLGDVTITAAGTCITGNVLVVGDCTIDGKDDRTINGLCITGHAIILGNVKVRGNVCVEGDAFVKGDIQVQGTLKVGGKLCHWGFKDVQPLHSSEPQL</sequence>
<comment type="caution">
    <text evidence="1">The sequence shown here is derived from an EMBL/GenBank/DDBJ whole genome shotgun (WGS) entry which is preliminary data.</text>
</comment>
<accession>A0A2V0P169</accession>